<reference evidence="1" key="1">
    <citation type="submission" date="2021-12" db="EMBL/GenBank/DDBJ databases">
        <title>Prjna785345.</title>
        <authorList>
            <person name="Rujirawat T."/>
            <person name="Krajaejun T."/>
        </authorList>
    </citation>
    <scope>NUCLEOTIDE SEQUENCE</scope>
    <source>
        <strain evidence="1">Pi057C3</strain>
    </source>
</reference>
<evidence type="ECO:0000313" key="1">
    <source>
        <dbReference type="EMBL" id="KAJ0394741.1"/>
    </source>
</evidence>
<dbReference type="EMBL" id="JAKCXM010000387">
    <property type="protein sequence ID" value="KAJ0394741.1"/>
    <property type="molecule type" value="Genomic_DNA"/>
</dbReference>
<evidence type="ECO:0000313" key="2">
    <source>
        <dbReference type="Proteomes" id="UP001209570"/>
    </source>
</evidence>
<dbReference type="AlphaFoldDB" id="A0AAD5LWL5"/>
<protein>
    <submittedName>
        <fullName evidence="1">Uncharacterized protein</fullName>
    </submittedName>
</protein>
<dbReference type="Proteomes" id="UP001209570">
    <property type="component" value="Unassembled WGS sequence"/>
</dbReference>
<name>A0AAD5LWL5_PYTIN</name>
<sequence>MPRRHEYALERLLPRTDIGSDIPFSLLRCCLFIVSVTLVATDIPRAGLGLRALIENRYERSEPNRVIYFGPYEYAVIHVNRTQEEEYIGSATVFEEKSLPEDQVLSARVWTYKFDTTSIVLRGLMQVLDLTDREVPRCLLDYDSVCETSEFSLPEVFAITDALLGRLASRAQAKPAERRATPFKLAFETRYLWLDRLHHVLAHQLLQLTEQRWRYHTVHWFVADAERSLPRVCGQPKNRPLLCDETSIYECTFRGERMRVAEQLDRRLAVLRSRYPSLRLEVAVLYTTEQTTRRVPLAVAHLHRMTEMNVLVRGRDAANRTVFIDDYRMLAQGYVWLRLIFLSVGCYVARRSEPGHDELGRWELIRLSAMTLVRVPGHVVVYGSVFPISCYVLAHFIDCNVIHLIVDITWASINGIYELDLKKYLVMATIQLRCTWILALLLQLMVALRTLRRFGWSPPQGVLGDHFGQQLR</sequence>
<keyword evidence="2" id="KW-1185">Reference proteome</keyword>
<accession>A0AAD5LWL5</accession>
<proteinExistence type="predicted"/>
<gene>
    <name evidence="1" type="ORF">P43SY_004043</name>
</gene>
<organism evidence="1 2">
    <name type="scientific">Pythium insidiosum</name>
    <name type="common">Pythiosis disease agent</name>
    <dbReference type="NCBI Taxonomy" id="114742"/>
    <lineage>
        <taxon>Eukaryota</taxon>
        <taxon>Sar</taxon>
        <taxon>Stramenopiles</taxon>
        <taxon>Oomycota</taxon>
        <taxon>Peronosporomycetes</taxon>
        <taxon>Pythiales</taxon>
        <taxon>Pythiaceae</taxon>
        <taxon>Pythium</taxon>
    </lineage>
</organism>
<comment type="caution">
    <text evidence="1">The sequence shown here is derived from an EMBL/GenBank/DDBJ whole genome shotgun (WGS) entry which is preliminary data.</text>
</comment>